<gene>
    <name evidence="3" type="ORF">DSM04_10588</name>
</gene>
<feature type="transmembrane region" description="Helical" evidence="2">
    <location>
        <begin position="135"/>
        <end position="154"/>
    </location>
</feature>
<name>A0A4Q0NR89_9FLAO</name>
<evidence type="ECO:0000313" key="4">
    <source>
        <dbReference type="Proteomes" id="UP000289821"/>
    </source>
</evidence>
<keyword evidence="1 2" id="KW-0472">Membrane</keyword>
<evidence type="ECO:0000256" key="2">
    <source>
        <dbReference type="SAM" id="Phobius"/>
    </source>
</evidence>
<protein>
    <submittedName>
        <fullName evidence="3">D-alanyl-lipoteichoic acid acyltransferase DltB (MBOAT superfamily)</fullName>
    </submittedName>
</protein>
<dbReference type="InterPro" id="IPR051085">
    <property type="entry name" value="MB_O-acyltransferase"/>
</dbReference>
<feature type="transmembrane region" description="Helical" evidence="2">
    <location>
        <begin position="328"/>
        <end position="346"/>
    </location>
</feature>
<keyword evidence="1" id="KW-1003">Cell membrane</keyword>
<organism evidence="3 4">
    <name type="scientific">Leeuwenhoekiella aestuarii</name>
    <dbReference type="NCBI Taxonomy" id="2249426"/>
    <lineage>
        <taxon>Bacteria</taxon>
        <taxon>Pseudomonadati</taxon>
        <taxon>Bacteroidota</taxon>
        <taxon>Flavobacteriia</taxon>
        <taxon>Flavobacteriales</taxon>
        <taxon>Flavobacteriaceae</taxon>
        <taxon>Leeuwenhoekiella</taxon>
    </lineage>
</organism>
<feature type="transmembrane region" description="Helical" evidence="2">
    <location>
        <begin position="75"/>
        <end position="93"/>
    </location>
</feature>
<comment type="caution">
    <text evidence="3">The sequence shown here is derived from an EMBL/GenBank/DDBJ whole genome shotgun (WGS) entry which is preliminary data.</text>
</comment>
<dbReference type="PANTHER" id="PTHR13285:SF18">
    <property type="entry name" value="PROTEIN-CYSTEINE N-PALMITOYLTRANSFERASE RASP"/>
    <property type="match status" value="1"/>
</dbReference>
<dbReference type="EMBL" id="QOVI01000005">
    <property type="protein sequence ID" value="RXG13110.1"/>
    <property type="molecule type" value="Genomic_DNA"/>
</dbReference>
<sequence length="498" mass="57347">MFESFTFIFIFLPVFIIVFNFLKFKRASWCTPLLGMVSLGALSYLDFRSFKIFCLSLGANYVFSKVLFVNQKKIWARKLLLAFGILFNIWLMLYFKFEKYAVNEMLIPLGISFYSLVQISYLVEVYRNTVKNNWLMYINTLSFFPSFFAGPIFNYKQAQDQFLKLGETKLTNEVLARGTLLFSLGLAKKLLIADPLSIVTAQIFEQIPLNESFTIFEIIGCIWGFFIQLYFEFSGYSDMAIAIALCLGIILPVNFNSPFKATSVSDYISRWHISLLDFNKTYVFGPWATFATRKLFKKYRHKHVVAWLTGTLLVYMSIGLWHSPTWSFFINNIFLGCAVVLTQLIPKKYLRIPKFLSKVLVLIFAAFAATALKLDQIDHFYRLFGNIDWAFINSFHLKSFLKPISKILPSVSTPAALFQTETFRVPYFPLLIISSAIAALGSNTMEISGMIARKSAKYKKNNHKMHFLIGISCGILLVIFFLLMLTQGYQQNNIYGEF</sequence>
<dbReference type="PANTHER" id="PTHR13285">
    <property type="entry name" value="ACYLTRANSFERASE"/>
    <property type="match status" value="1"/>
</dbReference>
<feature type="transmembrane region" description="Helical" evidence="2">
    <location>
        <begin position="237"/>
        <end position="255"/>
    </location>
</feature>
<dbReference type="AlphaFoldDB" id="A0A4Q0NR89"/>
<keyword evidence="4" id="KW-1185">Reference proteome</keyword>
<feature type="transmembrane region" description="Helical" evidence="2">
    <location>
        <begin position="304"/>
        <end position="322"/>
    </location>
</feature>
<dbReference type="PIRSF" id="PIRSF016636">
    <property type="entry name" value="AlgI_DltB"/>
    <property type="match status" value="1"/>
</dbReference>
<feature type="transmembrane region" description="Helical" evidence="2">
    <location>
        <begin position="355"/>
        <end position="374"/>
    </location>
</feature>
<dbReference type="GO" id="GO:0005886">
    <property type="term" value="C:plasma membrane"/>
    <property type="evidence" value="ECO:0007669"/>
    <property type="project" value="UniProtKB-UniRule"/>
</dbReference>
<accession>A0A4Q0NR89</accession>
<feature type="transmembrane region" description="Helical" evidence="2">
    <location>
        <begin position="427"/>
        <end position="445"/>
    </location>
</feature>
<keyword evidence="2" id="KW-1133">Transmembrane helix</keyword>
<keyword evidence="1 3" id="KW-0012">Acyltransferase</keyword>
<dbReference type="InterPro" id="IPR024194">
    <property type="entry name" value="Ac/AlaTfrase_AlgI/DltB"/>
</dbReference>
<evidence type="ECO:0000313" key="3">
    <source>
        <dbReference type="EMBL" id="RXG13110.1"/>
    </source>
</evidence>
<dbReference type="GO" id="GO:0016746">
    <property type="term" value="F:acyltransferase activity"/>
    <property type="evidence" value="ECO:0007669"/>
    <property type="project" value="UniProtKB-KW"/>
</dbReference>
<reference evidence="3 4" key="1">
    <citation type="submission" date="2018-07" db="EMBL/GenBank/DDBJ databases">
        <title>Leeuwenhoekiella genomics.</title>
        <authorList>
            <person name="Tahon G."/>
            <person name="Willems A."/>
        </authorList>
    </citation>
    <scope>NUCLEOTIDE SEQUENCE [LARGE SCALE GENOMIC DNA]</scope>
    <source>
        <strain evidence="3 4">R-50232</strain>
    </source>
</reference>
<proteinExistence type="inferred from homology"/>
<dbReference type="Proteomes" id="UP000289821">
    <property type="component" value="Unassembled WGS sequence"/>
</dbReference>
<comment type="similarity">
    <text evidence="1">Belongs to the membrane-bound acyltransferase family.</text>
</comment>
<feature type="transmembrane region" description="Helical" evidence="2">
    <location>
        <begin position="466"/>
        <end position="485"/>
    </location>
</feature>
<keyword evidence="2" id="KW-0812">Transmembrane</keyword>
<keyword evidence="1 3" id="KW-0808">Transferase</keyword>
<feature type="transmembrane region" description="Helical" evidence="2">
    <location>
        <begin position="6"/>
        <end position="22"/>
    </location>
</feature>
<evidence type="ECO:0000256" key="1">
    <source>
        <dbReference type="PIRNR" id="PIRNR016636"/>
    </source>
</evidence>
<feature type="transmembrane region" description="Helical" evidence="2">
    <location>
        <begin position="105"/>
        <end position="123"/>
    </location>
</feature>
<dbReference type="RefSeq" id="WP_128761896.1">
    <property type="nucleotide sequence ID" value="NZ_QOVI01000005.1"/>
</dbReference>